<dbReference type="InterPro" id="IPR001647">
    <property type="entry name" value="HTH_TetR"/>
</dbReference>
<reference evidence="6" key="1">
    <citation type="submission" date="2020-12" db="EMBL/GenBank/DDBJ databases">
        <title>Sedimentitalea sp. nov., isolated from sand in Incheon.</title>
        <authorList>
            <person name="Kim W."/>
        </authorList>
    </citation>
    <scope>NUCLEOTIDE SEQUENCE</scope>
    <source>
        <strain evidence="6">CAU 1593</strain>
    </source>
</reference>
<name>A0A8J7IRS4_9RHOB</name>
<dbReference type="InterPro" id="IPR009057">
    <property type="entry name" value="Homeodomain-like_sf"/>
</dbReference>
<organism evidence="6 7">
    <name type="scientific">Sedimentitalea arenosa</name>
    <dbReference type="NCBI Taxonomy" id="2798803"/>
    <lineage>
        <taxon>Bacteria</taxon>
        <taxon>Pseudomonadati</taxon>
        <taxon>Pseudomonadota</taxon>
        <taxon>Alphaproteobacteria</taxon>
        <taxon>Rhodobacterales</taxon>
        <taxon>Paracoccaceae</taxon>
        <taxon>Sedimentitalea</taxon>
    </lineage>
</organism>
<evidence type="ECO:0000259" key="5">
    <source>
        <dbReference type="PROSITE" id="PS50977"/>
    </source>
</evidence>
<dbReference type="GO" id="GO:0003700">
    <property type="term" value="F:DNA-binding transcription factor activity"/>
    <property type="evidence" value="ECO:0007669"/>
    <property type="project" value="TreeGrafter"/>
</dbReference>
<dbReference type="EMBL" id="JAELVR010000001">
    <property type="protein sequence ID" value="MBJ6370017.1"/>
    <property type="molecule type" value="Genomic_DNA"/>
</dbReference>
<evidence type="ECO:0000256" key="2">
    <source>
        <dbReference type="ARBA" id="ARBA00023125"/>
    </source>
</evidence>
<proteinExistence type="predicted"/>
<keyword evidence="1" id="KW-0805">Transcription regulation</keyword>
<evidence type="ECO:0000256" key="4">
    <source>
        <dbReference type="PROSITE-ProRule" id="PRU00335"/>
    </source>
</evidence>
<keyword evidence="7" id="KW-1185">Reference proteome</keyword>
<dbReference type="Gene3D" id="1.10.357.10">
    <property type="entry name" value="Tetracycline Repressor, domain 2"/>
    <property type="match status" value="1"/>
</dbReference>
<dbReference type="SUPFAM" id="SSF46689">
    <property type="entry name" value="Homeodomain-like"/>
    <property type="match status" value="1"/>
</dbReference>
<feature type="domain" description="HTH tetR-type" evidence="5">
    <location>
        <begin position="7"/>
        <end position="67"/>
    </location>
</feature>
<dbReference type="Proteomes" id="UP000619079">
    <property type="component" value="Unassembled WGS sequence"/>
</dbReference>
<evidence type="ECO:0000256" key="3">
    <source>
        <dbReference type="ARBA" id="ARBA00023163"/>
    </source>
</evidence>
<evidence type="ECO:0000313" key="6">
    <source>
        <dbReference type="EMBL" id="MBJ6370017.1"/>
    </source>
</evidence>
<accession>A0A8J7IRS4</accession>
<comment type="caution">
    <text evidence="6">The sequence shown here is derived from an EMBL/GenBank/DDBJ whole genome shotgun (WGS) entry which is preliminary data.</text>
</comment>
<dbReference type="RefSeq" id="WP_199022780.1">
    <property type="nucleotide sequence ID" value="NZ_JAELVR010000001.1"/>
</dbReference>
<protein>
    <submittedName>
        <fullName evidence="6">TetR/AcrR family transcriptional regulator</fullName>
    </submittedName>
</protein>
<dbReference type="PROSITE" id="PS50977">
    <property type="entry name" value="HTH_TETR_2"/>
    <property type="match status" value="1"/>
</dbReference>
<evidence type="ECO:0000313" key="7">
    <source>
        <dbReference type="Proteomes" id="UP000619079"/>
    </source>
</evidence>
<sequence>MKDDQPLDKQQAILQSAWQAFAAYGYRKTSMDDIARGAGMSRPAVYLHYRNKDDIFRSLVRHYYDTAAEAVAAVLKREAPAEVVLADAFRAQLGDTIEVMLTSPHGMELLDTGLATAADIKAEGEARLVALYAAWLKRAEVNGHIRLDDTPETVAGTIALALKGIKTEGPDFATVKTRLTVLAQLLGRGLSARR</sequence>
<dbReference type="AlphaFoldDB" id="A0A8J7IRS4"/>
<dbReference type="FunFam" id="1.10.10.60:FF:000141">
    <property type="entry name" value="TetR family transcriptional regulator"/>
    <property type="match status" value="1"/>
</dbReference>
<dbReference type="GO" id="GO:0000976">
    <property type="term" value="F:transcription cis-regulatory region binding"/>
    <property type="evidence" value="ECO:0007669"/>
    <property type="project" value="TreeGrafter"/>
</dbReference>
<gene>
    <name evidence="6" type="ORF">JF290_00645</name>
</gene>
<feature type="DNA-binding region" description="H-T-H motif" evidence="4">
    <location>
        <begin position="30"/>
        <end position="49"/>
    </location>
</feature>
<dbReference type="PANTHER" id="PTHR30055:SF234">
    <property type="entry name" value="HTH-TYPE TRANSCRIPTIONAL REGULATOR BETI"/>
    <property type="match status" value="1"/>
</dbReference>
<dbReference type="PRINTS" id="PR00455">
    <property type="entry name" value="HTHTETR"/>
</dbReference>
<evidence type="ECO:0000256" key="1">
    <source>
        <dbReference type="ARBA" id="ARBA00023015"/>
    </source>
</evidence>
<dbReference type="PANTHER" id="PTHR30055">
    <property type="entry name" value="HTH-TYPE TRANSCRIPTIONAL REGULATOR RUTR"/>
    <property type="match status" value="1"/>
</dbReference>
<dbReference type="InterPro" id="IPR050109">
    <property type="entry name" value="HTH-type_TetR-like_transc_reg"/>
</dbReference>
<dbReference type="Pfam" id="PF00440">
    <property type="entry name" value="TetR_N"/>
    <property type="match status" value="1"/>
</dbReference>
<keyword evidence="2 4" id="KW-0238">DNA-binding</keyword>
<keyword evidence="3" id="KW-0804">Transcription</keyword>